<sequence>MKSLDRWLAGAALLAAAPTLFPVAVKTVKPLAQWANHRMKAAGRQTQSTWYWLKEEVEDIVAEAQFERMKNRMEKELF</sequence>
<reference evidence="1 2" key="1">
    <citation type="submission" date="2018-04" db="EMBL/GenBank/DDBJ databases">
        <title>Genomic Encyclopedia of Archaeal and Bacterial Type Strains, Phase II (KMG-II): from individual species to whole genera.</title>
        <authorList>
            <person name="Goeker M."/>
        </authorList>
    </citation>
    <scope>NUCLEOTIDE SEQUENCE [LARGE SCALE GENOMIC DNA]</scope>
    <source>
        <strain evidence="1 2">DSM 45787</strain>
    </source>
</reference>
<dbReference type="RefSeq" id="WP_108023485.1">
    <property type="nucleotide sequence ID" value="NZ_QBKR01000011.1"/>
</dbReference>
<gene>
    <name evidence="1" type="ORF">C8P63_11191</name>
</gene>
<accession>A0A2T6BUE4</accession>
<protein>
    <submittedName>
        <fullName evidence="1">Uncharacterized protein</fullName>
    </submittedName>
</protein>
<proteinExistence type="predicted"/>
<dbReference type="AlphaFoldDB" id="A0A2T6BUE4"/>
<organism evidence="1 2">
    <name type="scientific">Melghirimyces profundicolus</name>
    <dbReference type="NCBI Taxonomy" id="1242148"/>
    <lineage>
        <taxon>Bacteria</taxon>
        <taxon>Bacillati</taxon>
        <taxon>Bacillota</taxon>
        <taxon>Bacilli</taxon>
        <taxon>Bacillales</taxon>
        <taxon>Thermoactinomycetaceae</taxon>
        <taxon>Melghirimyces</taxon>
    </lineage>
</organism>
<comment type="caution">
    <text evidence="1">The sequence shown here is derived from an EMBL/GenBank/DDBJ whole genome shotgun (WGS) entry which is preliminary data.</text>
</comment>
<evidence type="ECO:0000313" key="1">
    <source>
        <dbReference type="EMBL" id="PTX59656.1"/>
    </source>
</evidence>
<dbReference type="OrthoDB" id="2619200at2"/>
<name>A0A2T6BUE4_9BACL</name>
<dbReference type="EMBL" id="QBKR01000011">
    <property type="protein sequence ID" value="PTX59656.1"/>
    <property type="molecule type" value="Genomic_DNA"/>
</dbReference>
<dbReference type="Proteomes" id="UP000244240">
    <property type="component" value="Unassembled WGS sequence"/>
</dbReference>
<keyword evidence="2" id="KW-1185">Reference proteome</keyword>
<evidence type="ECO:0000313" key="2">
    <source>
        <dbReference type="Proteomes" id="UP000244240"/>
    </source>
</evidence>